<evidence type="ECO:0000256" key="12">
    <source>
        <dbReference type="ARBA" id="ARBA00023136"/>
    </source>
</evidence>
<evidence type="ECO:0000256" key="2">
    <source>
        <dbReference type="ARBA" id="ARBA00004323"/>
    </source>
</evidence>
<dbReference type="OrthoDB" id="1158011at2759"/>
<evidence type="ECO:0000256" key="8">
    <source>
        <dbReference type="ARBA" id="ARBA00022692"/>
    </source>
</evidence>
<keyword evidence="7" id="KW-0808">Transferase</keyword>
<gene>
    <name evidence="17" type="primary">jg12821</name>
    <name evidence="17" type="ORF">PAEG_LOCUS14772</name>
</gene>
<evidence type="ECO:0000256" key="11">
    <source>
        <dbReference type="ARBA" id="ARBA00023034"/>
    </source>
</evidence>
<keyword evidence="13" id="KW-0325">Glycoprotein</keyword>
<dbReference type="PANTHER" id="PTHR11214">
    <property type="entry name" value="BETA-1,3-N-ACETYLGLUCOSAMINYLTRANSFERASE"/>
    <property type="match status" value="1"/>
</dbReference>
<dbReference type="PANTHER" id="PTHR11214:SF3">
    <property type="entry name" value="BETA-1,3-GALACTOSYLTRANSFERASE 6"/>
    <property type="match status" value="1"/>
</dbReference>
<sequence>MWFNFFIHKRKNCCCGITLSLVRIDCASNPVAFVKSFDNTLDKIEYAVLILSSPDNELKRDAIRTTWASFINNIFVENGEKLYRWNYTWAGKKLNLGIIKPYFAIGIQNLDKTKRAKLHLEESRSKDMLLLENFEDGYKKLASKLIHSLEWLSKNLRELKYVIKCDDDSFVRVDLIVRDLEAYAPEMKGHSISNYVSRKDSLSEYKGLYWGYFNGRAPVFKKGKWQEKAWFLCDTYLPYALGGGYVISRSIVDYVARNSDLLSNYNSEDVSMGVWTAALDAINRVHDTRFDTEWISRGCDNSMLVRHKQTPSDMFQMYTTLIHSQGLKLWPWRVKETPSLIEPGQCGVYSSKPVPDKASAGPVANSLKEPLI</sequence>
<evidence type="ECO:0000256" key="15">
    <source>
        <dbReference type="RuleBase" id="RU363063"/>
    </source>
</evidence>
<feature type="region of interest" description="Disordered" evidence="16">
    <location>
        <begin position="352"/>
        <end position="372"/>
    </location>
</feature>
<keyword evidence="14" id="KW-0464">Manganese</keyword>
<dbReference type="GO" id="GO:0006024">
    <property type="term" value="P:glycosaminoglycan biosynthetic process"/>
    <property type="evidence" value="ECO:0007669"/>
    <property type="project" value="UniProtKB-ARBA"/>
</dbReference>
<dbReference type="Pfam" id="PF01762">
    <property type="entry name" value="Galactosyl_T"/>
    <property type="match status" value="1"/>
</dbReference>
<keyword evidence="9" id="KW-0735">Signal-anchor</keyword>
<keyword evidence="10" id="KW-1133">Transmembrane helix</keyword>
<evidence type="ECO:0000256" key="10">
    <source>
        <dbReference type="ARBA" id="ARBA00022989"/>
    </source>
</evidence>
<dbReference type="GO" id="GO:0047220">
    <property type="term" value="F:galactosylxylosylprotein 3-beta-galactosyltransferase activity"/>
    <property type="evidence" value="ECO:0007669"/>
    <property type="project" value="TreeGrafter"/>
</dbReference>
<comment type="pathway">
    <text evidence="4">Glycan metabolism; heparan sulfate biosynthesis.</text>
</comment>
<dbReference type="Proteomes" id="UP000838756">
    <property type="component" value="Unassembled WGS sequence"/>
</dbReference>
<comment type="subcellular location">
    <subcellularLocation>
        <location evidence="2 15">Golgi apparatus membrane</location>
        <topology evidence="2 15">Single-pass type II membrane protein</topology>
    </subcellularLocation>
</comment>
<evidence type="ECO:0000313" key="18">
    <source>
        <dbReference type="Proteomes" id="UP000838756"/>
    </source>
</evidence>
<evidence type="ECO:0000256" key="1">
    <source>
        <dbReference type="ARBA" id="ARBA00001936"/>
    </source>
</evidence>
<dbReference type="AlphaFoldDB" id="A0A8S4RJJ5"/>
<name>A0A8S4RJJ5_9NEOP</name>
<keyword evidence="6 15" id="KW-0328">Glycosyltransferase</keyword>
<dbReference type="EC" id="2.4.1.-" evidence="15"/>
<keyword evidence="18" id="KW-1185">Reference proteome</keyword>
<dbReference type="GO" id="GO:0006493">
    <property type="term" value="P:protein O-linked glycosylation"/>
    <property type="evidence" value="ECO:0007669"/>
    <property type="project" value="TreeGrafter"/>
</dbReference>
<dbReference type="EMBL" id="CAKXAJ010025271">
    <property type="protein sequence ID" value="CAH2237488.1"/>
    <property type="molecule type" value="Genomic_DNA"/>
</dbReference>
<dbReference type="FunFam" id="3.90.550.50:FF:000018">
    <property type="entry name" value="Hexosyltransferase"/>
    <property type="match status" value="1"/>
</dbReference>
<protein>
    <recommendedName>
        <fullName evidence="15">Hexosyltransferase</fullName>
        <ecNumber evidence="15">2.4.1.-</ecNumber>
    </recommendedName>
</protein>
<reference evidence="17" key="1">
    <citation type="submission" date="2022-03" db="EMBL/GenBank/DDBJ databases">
        <authorList>
            <person name="Lindestad O."/>
        </authorList>
    </citation>
    <scope>NUCLEOTIDE SEQUENCE</scope>
</reference>
<dbReference type="Gene3D" id="3.90.550.50">
    <property type="match status" value="1"/>
</dbReference>
<comment type="caution">
    <text evidence="17">The sequence shown here is derived from an EMBL/GenBank/DDBJ whole genome shotgun (WGS) entry which is preliminary data.</text>
</comment>
<evidence type="ECO:0000256" key="6">
    <source>
        <dbReference type="ARBA" id="ARBA00022676"/>
    </source>
</evidence>
<keyword evidence="12" id="KW-0472">Membrane</keyword>
<evidence type="ECO:0000256" key="4">
    <source>
        <dbReference type="ARBA" id="ARBA00005093"/>
    </source>
</evidence>
<comment type="cofactor">
    <cofactor evidence="1">
        <name>Mn(2+)</name>
        <dbReference type="ChEBI" id="CHEBI:29035"/>
    </cofactor>
</comment>
<dbReference type="InterPro" id="IPR002659">
    <property type="entry name" value="Glyco_trans_31"/>
</dbReference>
<evidence type="ECO:0000256" key="7">
    <source>
        <dbReference type="ARBA" id="ARBA00022679"/>
    </source>
</evidence>
<evidence type="ECO:0000256" key="14">
    <source>
        <dbReference type="ARBA" id="ARBA00023211"/>
    </source>
</evidence>
<evidence type="ECO:0000256" key="13">
    <source>
        <dbReference type="ARBA" id="ARBA00023180"/>
    </source>
</evidence>
<keyword evidence="8" id="KW-0812">Transmembrane</keyword>
<evidence type="ECO:0000256" key="5">
    <source>
        <dbReference type="ARBA" id="ARBA00008661"/>
    </source>
</evidence>
<evidence type="ECO:0000256" key="9">
    <source>
        <dbReference type="ARBA" id="ARBA00022968"/>
    </source>
</evidence>
<comment type="similarity">
    <text evidence="5 15">Belongs to the glycosyltransferase 31 family.</text>
</comment>
<evidence type="ECO:0000256" key="16">
    <source>
        <dbReference type="SAM" id="MobiDB-lite"/>
    </source>
</evidence>
<dbReference type="GO" id="GO:0000139">
    <property type="term" value="C:Golgi membrane"/>
    <property type="evidence" value="ECO:0007669"/>
    <property type="project" value="UniProtKB-SubCell"/>
</dbReference>
<comment type="pathway">
    <text evidence="3">Glycan metabolism; chondroitin sulfate biosynthesis.</text>
</comment>
<organism evidence="17 18">
    <name type="scientific">Pararge aegeria aegeria</name>
    <dbReference type="NCBI Taxonomy" id="348720"/>
    <lineage>
        <taxon>Eukaryota</taxon>
        <taxon>Metazoa</taxon>
        <taxon>Ecdysozoa</taxon>
        <taxon>Arthropoda</taxon>
        <taxon>Hexapoda</taxon>
        <taxon>Insecta</taxon>
        <taxon>Pterygota</taxon>
        <taxon>Neoptera</taxon>
        <taxon>Endopterygota</taxon>
        <taxon>Lepidoptera</taxon>
        <taxon>Glossata</taxon>
        <taxon>Ditrysia</taxon>
        <taxon>Papilionoidea</taxon>
        <taxon>Nymphalidae</taxon>
        <taxon>Satyrinae</taxon>
        <taxon>Satyrini</taxon>
        <taxon>Parargina</taxon>
        <taxon>Pararge</taxon>
    </lineage>
</organism>
<evidence type="ECO:0000313" key="17">
    <source>
        <dbReference type="EMBL" id="CAH2237488.1"/>
    </source>
</evidence>
<accession>A0A8S4RJJ5</accession>
<proteinExistence type="inferred from homology"/>
<evidence type="ECO:0000256" key="3">
    <source>
        <dbReference type="ARBA" id="ARBA00004840"/>
    </source>
</evidence>
<keyword evidence="11 15" id="KW-0333">Golgi apparatus</keyword>